<evidence type="ECO:0000313" key="11">
    <source>
        <dbReference type="EMBL" id="HIS83539.1"/>
    </source>
</evidence>
<evidence type="ECO:0000256" key="7">
    <source>
        <dbReference type="ARBA" id="ARBA00023274"/>
    </source>
</evidence>
<dbReference type="InterPro" id="IPR004125">
    <property type="entry name" value="Signal_recog_particle_SRP54_M"/>
</dbReference>
<dbReference type="Proteomes" id="UP000824139">
    <property type="component" value="Unassembled WGS sequence"/>
</dbReference>
<comment type="caution">
    <text evidence="11">The sequence shown here is derived from an EMBL/GenBank/DDBJ whole genome shotgun (WGS) entry which is preliminary data.</text>
</comment>
<keyword evidence="9" id="KW-0963">Cytoplasm</keyword>
<feature type="binding site" evidence="9">
    <location>
        <begin position="105"/>
        <end position="112"/>
    </location>
    <ligand>
        <name>GTP</name>
        <dbReference type="ChEBI" id="CHEBI:37565"/>
    </ligand>
</feature>
<dbReference type="InterPro" id="IPR013822">
    <property type="entry name" value="Signal_recog_particl_SRP54_hlx"/>
</dbReference>
<dbReference type="InterPro" id="IPR036891">
    <property type="entry name" value="Signal_recog_part_SRP54_M_sf"/>
</dbReference>
<keyword evidence="3 9" id="KW-0378">Hydrolase</keyword>
<dbReference type="SUPFAM" id="SSF47446">
    <property type="entry name" value="Signal peptide-binding domain"/>
    <property type="match status" value="1"/>
</dbReference>
<accession>A0A9D1FXI3</accession>
<organism evidence="11 12">
    <name type="scientific">Candidatus Scatenecus faecavium</name>
    <dbReference type="NCBI Taxonomy" id="2840915"/>
    <lineage>
        <taxon>Bacteria</taxon>
        <taxon>Candidatus Scatenecus</taxon>
    </lineage>
</organism>
<keyword evidence="7 9" id="KW-0687">Ribonucleoprotein</keyword>
<protein>
    <recommendedName>
        <fullName evidence="9">Signal recognition particle protein</fullName>
        <ecNumber evidence="9">3.6.5.4</ecNumber>
    </recommendedName>
    <alternativeName>
        <fullName evidence="9">Fifty-four homolog</fullName>
    </alternativeName>
</protein>
<evidence type="ECO:0000256" key="6">
    <source>
        <dbReference type="ARBA" id="ARBA00023135"/>
    </source>
</evidence>
<dbReference type="InterPro" id="IPR042101">
    <property type="entry name" value="SRP54_N_sf"/>
</dbReference>
<comment type="subcellular location">
    <subcellularLocation>
        <location evidence="9">Cytoplasm</location>
    </subcellularLocation>
    <text evidence="9">The SRP-RNC complex is targeted to the cytoplasmic membrane.</text>
</comment>
<dbReference type="GO" id="GO:0048500">
    <property type="term" value="C:signal recognition particle"/>
    <property type="evidence" value="ECO:0007669"/>
    <property type="project" value="UniProtKB-UniRule"/>
</dbReference>
<dbReference type="NCBIfam" id="TIGR00959">
    <property type="entry name" value="ffh"/>
    <property type="match status" value="1"/>
</dbReference>
<dbReference type="HAMAP" id="MF_00306">
    <property type="entry name" value="SRP54"/>
    <property type="match status" value="1"/>
</dbReference>
<gene>
    <name evidence="9 11" type="primary">ffh</name>
    <name evidence="11" type="ORF">IAD41_08060</name>
</gene>
<evidence type="ECO:0000256" key="2">
    <source>
        <dbReference type="ARBA" id="ARBA00022741"/>
    </source>
</evidence>
<evidence type="ECO:0000256" key="3">
    <source>
        <dbReference type="ARBA" id="ARBA00022801"/>
    </source>
</evidence>
<dbReference type="EMBL" id="DVJO01000174">
    <property type="protein sequence ID" value="HIS83539.1"/>
    <property type="molecule type" value="Genomic_DNA"/>
</dbReference>
<comment type="subunit">
    <text evidence="9">Part of the signal recognition particle protein translocation system, which is composed of SRP and FtsY.</text>
</comment>
<dbReference type="EC" id="3.6.5.4" evidence="9"/>
<feature type="binding site" evidence="9">
    <location>
        <begin position="187"/>
        <end position="191"/>
    </location>
    <ligand>
        <name>GTP</name>
        <dbReference type="ChEBI" id="CHEBI:37565"/>
    </ligand>
</feature>
<dbReference type="InterPro" id="IPR022941">
    <property type="entry name" value="SRP54"/>
</dbReference>
<dbReference type="Gene3D" id="3.40.50.300">
    <property type="entry name" value="P-loop containing nucleotide triphosphate hydrolases"/>
    <property type="match status" value="1"/>
</dbReference>
<dbReference type="Pfam" id="PF02978">
    <property type="entry name" value="SRP_SPB"/>
    <property type="match status" value="1"/>
</dbReference>
<evidence type="ECO:0000256" key="4">
    <source>
        <dbReference type="ARBA" id="ARBA00022884"/>
    </source>
</evidence>
<dbReference type="Pfam" id="PF02881">
    <property type="entry name" value="SRP54_N"/>
    <property type="match status" value="1"/>
</dbReference>
<dbReference type="PROSITE" id="PS00300">
    <property type="entry name" value="SRP54"/>
    <property type="match status" value="1"/>
</dbReference>
<dbReference type="Gene3D" id="1.10.260.30">
    <property type="entry name" value="Signal recognition particle, SRP54 subunit, M-domain"/>
    <property type="match status" value="1"/>
</dbReference>
<dbReference type="PANTHER" id="PTHR11564">
    <property type="entry name" value="SIGNAL RECOGNITION PARTICLE 54K PROTEIN SRP54"/>
    <property type="match status" value="1"/>
</dbReference>
<feature type="binding site" evidence="9">
    <location>
        <begin position="245"/>
        <end position="248"/>
    </location>
    <ligand>
        <name>GTP</name>
        <dbReference type="ChEBI" id="CHEBI:37565"/>
    </ligand>
</feature>
<dbReference type="SMART" id="SM00382">
    <property type="entry name" value="AAA"/>
    <property type="match status" value="1"/>
</dbReference>
<keyword evidence="4 9" id="KW-0694">RNA-binding</keyword>
<dbReference type="GO" id="GO:0006614">
    <property type="term" value="P:SRP-dependent cotranslational protein targeting to membrane"/>
    <property type="evidence" value="ECO:0007669"/>
    <property type="project" value="InterPro"/>
</dbReference>
<dbReference type="Pfam" id="PF00448">
    <property type="entry name" value="SRP54"/>
    <property type="match status" value="1"/>
</dbReference>
<comment type="function">
    <text evidence="9">Involved in targeting and insertion of nascent membrane proteins into the cytoplasmic membrane. Binds to the hydrophobic signal sequence of the ribosome-nascent chain (RNC) as it emerges from the ribosomes. The SRP-RNC complex is then targeted to the cytoplasmic membrane where it interacts with the SRP receptor FtsY.</text>
</comment>
<dbReference type="AlphaFoldDB" id="A0A9D1FXI3"/>
<comment type="domain">
    <text evidence="9">Composed of three domains: the N-terminal N domain, which is responsible for interactions with the ribosome, the central G domain, which binds GTP, and the C-terminal M domain, which binds the RNA and the signal sequence of the RNC.</text>
</comment>
<evidence type="ECO:0000256" key="8">
    <source>
        <dbReference type="ARBA" id="ARBA00048027"/>
    </source>
</evidence>
<keyword evidence="6 9" id="KW-0733">Signal recognition particle</keyword>
<name>A0A9D1FXI3_9BACT</name>
<evidence type="ECO:0000313" key="12">
    <source>
        <dbReference type="Proteomes" id="UP000824139"/>
    </source>
</evidence>
<evidence type="ECO:0000256" key="5">
    <source>
        <dbReference type="ARBA" id="ARBA00023134"/>
    </source>
</evidence>
<evidence type="ECO:0000256" key="1">
    <source>
        <dbReference type="ARBA" id="ARBA00005450"/>
    </source>
</evidence>
<comment type="catalytic activity">
    <reaction evidence="8 9">
        <text>GTP + H2O = GDP + phosphate + H(+)</text>
        <dbReference type="Rhea" id="RHEA:19669"/>
        <dbReference type="ChEBI" id="CHEBI:15377"/>
        <dbReference type="ChEBI" id="CHEBI:15378"/>
        <dbReference type="ChEBI" id="CHEBI:37565"/>
        <dbReference type="ChEBI" id="CHEBI:43474"/>
        <dbReference type="ChEBI" id="CHEBI:58189"/>
        <dbReference type="EC" id="3.6.5.4"/>
    </reaction>
</comment>
<dbReference type="InterPro" id="IPR003593">
    <property type="entry name" value="AAA+_ATPase"/>
</dbReference>
<proteinExistence type="inferred from homology"/>
<dbReference type="SMART" id="SM00962">
    <property type="entry name" value="SRP54"/>
    <property type="match status" value="1"/>
</dbReference>
<dbReference type="SMART" id="SM00963">
    <property type="entry name" value="SRP54_N"/>
    <property type="match status" value="1"/>
</dbReference>
<keyword evidence="5 9" id="KW-0342">GTP-binding</keyword>
<evidence type="ECO:0000256" key="9">
    <source>
        <dbReference type="HAMAP-Rule" id="MF_00306"/>
    </source>
</evidence>
<dbReference type="SUPFAM" id="SSF52540">
    <property type="entry name" value="P-loop containing nucleoside triphosphate hydrolases"/>
    <property type="match status" value="1"/>
</dbReference>
<dbReference type="InterPro" id="IPR000897">
    <property type="entry name" value="SRP54_GTPase_dom"/>
</dbReference>
<feature type="domain" description="SRP54-type proteins GTP-binding" evidence="10">
    <location>
        <begin position="266"/>
        <end position="279"/>
    </location>
</feature>
<reference evidence="11" key="2">
    <citation type="journal article" date="2021" name="PeerJ">
        <title>Extensive microbial diversity within the chicken gut microbiome revealed by metagenomics and culture.</title>
        <authorList>
            <person name="Gilroy R."/>
            <person name="Ravi A."/>
            <person name="Getino M."/>
            <person name="Pursley I."/>
            <person name="Horton D.L."/>
            <person name="Alikhan N.F."/>
            <person name="Baker D."/>
            <person name="Gharbi K."/>
            <person name="Hall N."/>
            <person name="Watson M."/>
            <person name="Adriaenssens E.M."/>
            <person name="Foster-Nyarko E."/>
            <person name="Jarju S."/>
            <person name="Secka A."/>
            <person name="Antonio M."/>
            <person name="Oren A."/>
            <person name="Chaudhuri R.R."/>
            <person name="La Ragione R."/>
            <person name="Hildebrand F."/>
            <person name="Pallen M.J."/>
        </authorList>
    </citation>
    <scope>NUCLEOTIDE SEQUENCE</scope>
    <source>
        <strain evidence="11">CHK152-2994</strain>
    </source>
</reference>
<dbReference type="Gene3D" id="1.20.120.140">
    <property type="entry name" value="Signal recognition particle SRP54, nucleotide-binding domain"/>
    <property type="match status" value="1"/>
</dbReference>
<dbReference type="GO" id="GO:0005525">
    <property type="term" value="F:GTP binding"/>
    <property type="evidence" value="ECO:0007669"/>
    <property type="project" value="UniProtKB-UniRule"/>
</dbReference>
<dbReference type="InterPro" id="IPR004780">
    <property type="entry name" value="SRP"/>
</dbReference>
<dbReference type="GO" id="GO:0008312">
    <property type="term" value="F:7S RNA binding"/>
    <property type="evidence" value="ECO:0007669"/>
    <property type="project" value="InterPro"/>
</dbReference>
<dbReference type="PANTHER" id="PTHR11564:SF5">
    <property type="entry name" value="SIGNAL RECOGNITION PARTICLE SUBUNIT SRP54"/>
    <property type="match status" value="1"/>
</dbReference>
<evidence type="ECO:0000259" key="10">
    <source>
        <dbReference type="PROSITE" id="PS00300"/>
    </source>
</evidence>
<comment type="similarity">
    <text evidence="1 9">Belongs to the GTP-binding SRP family. SRP54 subfamily.</text>
</comment>
<dbReference type="InterPro" id="IPR027417">
    <property type="entry name" value="P-loop_NTPase"/>
</dbReference>
<reference evidence="11" key="1">
    <citation type="submission" date="2020-10" db="EMBL/GenBank/DDBJ databases">
        <authorList>
            <person name="Gilroy R."/>
        </authorList>
    </citation>
    <scope>NUCLEOTIDE SEQUENCE</scope>
    <source>
        <strain evidence="11">CHK152-2994</strain>
    </source>
</reference>
<sequence>MFDSLSDRLQSIISGTRDKELTQENMHEALREIRRALLEADVNLRVVKSFISNIRDKAEGENIVQGVDPSQQLVKIVHDELVELLGKEKKPLELHNNPALIMMLGLQGSGKTTSSAKLAVKLKKEGKKPLIAACDVYRPAAITQLQTLGKETDTEVFTIPGSKDVQEIVQKAIEHAKNKGFDVLILDTAGRLQIDTDMMAELLLIDRIFHPDEKLLVIDAMTGQEAVNVAENFDAQLELTGLVLTKLDGDSRGGSALSVAYCTGKPIKLTGTGEKLHALEDFYPERMATRILGMGDIVSLVERAQEVFDEKQAKELEEKMAKAEFSYNDFLGLQKQMKMFGSMGNLLGMIPGLKISKGDRDMISHEGEKQFKRMEVFISSMTPEERNKPELMNTSRKKRIAKGAGMDLAEVNTYIKQFEQMRMMMKGMHDMKSMFGKMGGGMPAMGKAGSGVPGLNPKMGKHAMNKALKMMRRFK</sequence>
<dbReference type="GO" id="GO:0003924">
    <property type="term" value="F:GTPase activity"/>
    <property type="evidence" value="ECO:0007669"/>
    <property type="project" value="UniProtKB-UniRule"/>
</dbReference>
<keyword evidence="2 9" id="KW-0547">Nucleotide-binding</keyword>
<dbReference type="CDD" id="cd18539">
    <property type="entry name" value="SRP_G"/>
    <property type="match status" value="1"/>
</dbReference>